<sequence>MVAWAFSGFDAVRAYPWKVGGTDGHVWAHARVAGTWRSSRVSSRVSILQCSSKAPKSKLPSKAKNKSVPTSKSNKPAGVGALETWASRVGIQVEPSLKFSKSALSPSESGSSESVELGVYSVSDTVLRGASRPLIRVPAELTFSVTSVDSSNPLRRFVSNQYYRAAPWWLKLALQVLFERFGGYATDLQTYLDFLPSKFNTPLHWKKDTLANQSQYPPLEKAVTAQLQSYQSFYTGFQAAAQDGYADKVSFEHFVWAIEVVRSRAFSGDCEPASFKQRYRLVLFILFLSFGFVSLGLGSPEDALNGGAAAISSILAFDIIYPRVTRALDPAQALKRYALCPGVDLFNHNSRAVSDVTFEYFFDRFAACVSYNYNYAKGTEGGSRDRVSAGSEVFISYGPQSNDQLLQFFGFVEENNPNDTYVLAESFADFVLLFDDVIAEAFDVDAAARKQAYETCASLNLLNAGRVVVKRPFDPLTEAPQVGPSHAANMFVTLLDSASRPCLRAFIASLKGREVTLQTARQFTVASPELDADGTRLISMVCASELDRKPTSITQDLSTLAALERGTCDAEKALALRFRVEKKRVLSQIMSVELAQKGRK</sequence>
<dbReference type="GO" id="GO:0016279">
    <property type="term" value="F:protein-lysine N-methyltransferase activity"/>
    <property type="evidence" value="ECO:0007669"/>
    <property type="project" value="TreeGrafter"/>
</dbReference>
<evidence type="ECO:0000313" key="3">
    <source>
        <dbReference type="Proteomes" id="UP000324585"/>
    </source>
</evidence>
<accession>A0A5J4Z8H4</accession>
<dbReference type="InterPro" id="IPR050600">
    <property type="entry name" value="SETD3_SETD6_MTase"/>
</dbReference>
<dbReference type="Gene3D" id="3.90.1410.10">
    <property type="entry name" value="set domain protein methyltransferase, domain 1"/>
    <property type="match status" value="1"/>
</dbReference>
<dbReference type="PANTHER" id="PTHR13271">
    <property type="entry name" value="UNCHARACTERIZED PUTATIVE METHYLTRANSFERASE"/>
    <property type="match status" value="1"/>
</dbReference>
<dbReference type="OrthoDB" id="341421at2759"/>
<keyword evidence="3" id="KW-1185">Reference proteome</keyword>
<dbReference type="SUPFAM" id="SSF82199">
    <property type="entry name" value="SET domain"/>
    <property type="match status" value="1"/>
</dbReference>
<organism evidence="2 3">
    <name type="scientific">Porphyridium purpureum</name>
    <name type="common">Red alga</name>
    <name type="synonym">Porphyridium cruentum</name>
    <dbReference type="NCBI Taxonomy" id="35688"/>
    <lineage>
        <taxon>Eukaryota</taxon>
        <taxon>Rhodophyta</taxon>
        <taxon>Bangiophyceae</taxon>
        <taxon>Porphyridiales</taxon>
        <taxon>Porphyridiaceae</taxon>
        <taxon>Porphyridium</taxon>
    </lineage>
</organism>
<dbReference type="EMBL" id="VRMN01000001">
    <property type="protein sequence ID" value="KAA8499615.1"/>
    <property type="molecule type" value="Genomic_DNA"/>
</dbReference>
<dbReference type="InterPro" id="IPR046341">
    <property type="entry name" value="SET_dom_sf"/>
</dbReference>
<name>A0A5J4Z8H4_PORPP</name>
<feature type="region of interest" description="Disordered" evidence="1">
    <location>
        <begin position="52"/>
        <end position="77"/>
    </location>
</feature>
<dbReference type="Proteomes" id="UP000324585">
    <property type="component" value="Unassembled WGS sequence"/>
</dbReference>
<comment type="caution">
    <text evidence="2">The sequence shown here is derived from an EMBL/GenBank/DDBJ whole genome shotgun (WGS) entry which is preliminary data.</text>
</comment>
<evidence type="ECO:0000313" key="2">
    <source>
        <dbReference type="EMBL" id="KAA8499615.1"/>
    </source>
</evidence>
<dbReference type="PANTHER" id="PTHR13271:SF137">
    <property type="entry name" value="SET DOMAIN-CONTAINING PROTEIN"/>
    <property type="match status" value="1"/>
</dbReference>
<proteinExistence type="predicted"/>
<protein>
    <submittedName>
        <fullName evidence="2">Uncharacterized protein</fullName>
    </submittedName>
</protein>
<feature type="compositionally biased region" description="Basic residues" evidence="1">
    <location>
        <begin position="55"/>
        <end position="65"/>
    </location>
</feature>
<gene>
    <name evidence="2" type="ORF">FVE85_7200</name>
</gene>
<dbReference type="AlphaFoldDB" id="A0A5J4Z8H4"/>
<reference evidence="3" key="1">
    <citation type="journal article" date="2019" name="Nat. Commun.">
        <title>Expansion of phycobilisome linker gene families in mesophilic red algae.</title>
        <authorList>
            <person name="Lee J."/>
            <person name="Kim D."/>
            <person name="Bhattacharya D."/>
            <person name="Yoon H.S."/>
        </authorList>
    </citation>
    <scope>NUCLEOTIDE SEQUENCE [LARGE SCALE GENOMIC DNA]</scope>
    <source>
        <strain evidence="3">CCMP 1328</strain>
    </source>
</reference>
<evidence type="ECO:0000256" key="1">
    <source>
        <dbReference type="SAM" id="MobiDB-lite"/>
    </source>
</evidence>
<dbReference type="CDD" id="cd10527">
    <property type="entry name" value="SET_LSMT"/>
    <property type="match status" value="1"/>
</dbReference>